<dbReference type="PANTHER" id="PTHR43420">
    <property type="entry name" value="ACETYLTRANSFERASE"/>
    <property type="match status" value="1"/>
</dbReference>
<name>A0A0J6GWU0_PSETA</name>
<keyword evidence="5" id="KW-0687">Ribonucleoprotein</keyword>
<dbReference type="Gene3D" id="3.40.630.30">
    <property type="match status" value="1"/>
</dbReference>
<evidence type="ECO:0000256" key="2">
    <source>
        <dbReference type="ARBA" id="ARBA00023315"/>
    </source>
</evidence>
<dbReference type="OrthoDB" id="9803907at2"/>
<dbReference type="EMBL" id="JYLA01000001">
    <property type="protein sequence ID" value="KMM86758.1"/>
    <property type="molecule type" value="Genomic_DNA"/>
</dbReference>
<dbReference type="RefSeq" id="WP_048378136.1">
    <property type="nucleotide sequence ID" value="NZ_FNRS01000001.1"/>
</dbReference>
<keyword evidence="1 4" id="KW-0808">Transferase</keyword>
<evidence type="ECO:0000313" key="4">
    <source>
        <dbReference type="EMBL" id="KMM86758.1"/>
    </source>
</evidence>
<evidence type="ECO:0000259" key="3">
    <source>
        <dbReference type="PROSITE" id="PS51186"/>
    </source>
</evidence>
<dbReference type="GO" id="GO:0005840">
    <property type="term" value="C:ribosome"/>
    <property type="evidence" value="ECO:0007669"/>
    <property type="project" value="UniProtKB-KW"/>
</dbReference>
<sequence>MNTECLLLRKDLRVALNAVQWPAHVSLVALCDDLLLPVHALLRLGYADASGSVEPFDIWSQRWRRDAEYDPQLCFIAMRDGDVIGVAHGWTSAYLKDLVVHARYQGQGIGRALLAQVFEAYKQRGEPWVDLKVMQSNVRARRMYERAGMVQVQRVEL</sequence>
<accession>A0A0J6GWU0</accession>
<dbReference type="STRING" id="47884.SAMN04490203_0954"/>
<dbReference type="SUPFAM" id="SSF55729">
    <property type="entry name" value="Acyl-CoA N-acyltransferases (Nat)"/>
    <property type="match status" value="1"/>
</dbReference>
<organism evidence="4 6">
    <name type="scientific">Pseudomonas taetrolens</name>
    <dbReference type="NCBI Taxonomy" id="47884"/>
    <lineage>
        <taxon>Bacteria</taxon>
        <taxon>Pseudomonadati</taxon>
        <taxon>Pseudomonadota</taxon>
        <taxon>Gammaproteobacteria</taxon>
        <taxon>Pseudomonadales</taxon>
        <taxon>Pseudomonadaceae</taxon>
        <taxon>Pseudomonas</taxon>
    </lineage>
</organism>
<gene>
    <name evidence="5" type="ORF">SAMN04490203_0954</name>
    <name evidence="4" type="ORF">TU78_01855</name>
</gene>
<reference evidence="4 6" key="1">
    <citation type="submission" date="2015-02" db="EMBL/GenBank/DDBJ databases">
        <title>Pseudomonas helleri sp. nov. and Pseudomonas weihenstephanensis sp. nov., isolated from raw cows milk.</title>
        <authorList>
            <person name="von Neubeck M."/>
            <person name="Huptas C."/>
            <person name="Wenning M."/>
            <person name="Scherer S."/>
        </authorList>
    </citation>
    <scope>NUCLEOTIDE SEQUENCE [LARGE SCALE GENOMIC DNA]</scope>
    <source>
        <strain evidence="4 6">DSM 21104</strain>
    </source>
</reference>
<dbReference type="Proteomes" id="UP000036395">
    <property type="component" value="Unassembled WGS sequence"/>
</dbReference>
<dbReference type="Proteomes" id="UP000183155">
    <property type="component" value="Unassembled WGS sequence"/>
</dbReference>
<evidence type="ECO:0000313" key="5">
    <source>
        <dbReference type="EMBL" id="SEB68562.1"/>
    </source>
</evidence>
<reference evidence="5 7" key="2">
    <citation type="submission" date="2016-10" db="EMBL/GenBank/DDBJ databases">
        <authorList>
            <person name="Varghese N."/>
            <person name="Submissions S."/>
        </authorList>
    </citation>
    <scope>NUCLEOTIDE SEQUENCE [LARGE SCALE GENOMIC DNA]</scope>
    <source>
        <strain evidence="5 7">BS3652</strain>
    </source>
</reference>
<keyword evidence="2" id="KW-0012">Acyltransferase</keyword>
<dbReference type="PATRIC" id="fig|47884.3.peg.768"/>
<dbReference type="InterPro" id="IPR050680">
    <property type="entry name" value="YpeA/RimI_acetyltransf"/>
</dbReference>
<dbReference type="PROSITE" id="PS51186">
    <property type="entry name" value="GNAT"/>
    <property type="match status" value="1"/>
</dbReference>
<feature type="domain" description="N-acetyltransferase" evidence="3">
    <location>
        <begin position="25"/>
        <end position="157"/>
    </location>
</feature>
<dbReference type="EMBL" id="FNRS01000001">
    <property type="protein sequence ID" value="SEB68562.1"/>
    <property type="molecule type" value="Genomic_DNA"/>
</dbReference>
<evidence type="ECO:0000256" key="1">
    <source>
        <dbReference type="ARBA" id="ARBA00022679"/>
    </source>
</evidence>
<evidence type="ECO:0000313" key="6">
    <source>
        <dbReference type="Proteomes" id="UP000036395"/>
    </source>
</evidence>
<dbReference type="Pfam" id="PF00583">
    <property type="entry name" value="Acetyltransf_1"/>
    <property type="match status" value="1"/>
</dbReference>
<evidence type="ECO:0000313" key="7">
    <source>
        <dbReference type="Proteomes" id="UP000183155"/>
    </source>
</evidence>
<dbReference type="AlphaFoldDB" id="A0A0J6GWU0"/>
<keyword evidence="7" id="KW-1185">Reference proteome</keyword>
<dbReference type="InterPro" id="IPR016181">
    <property type="entry name" value="Acyl_CoA_acyltransferase"/>
</dbReference>
<keyword evidence="5" id="KW-0689">Ribosomal protein</keyword>
<protein>
    <submittedName>
        <fullName evidence="4">GNAT family acetyltransferase</fullName>
    </submittedName>
    <submittedName>
        <fullName evidence="5">Ribosomal protein S18 acetylase RimI</fullName>
    </submittedName>
</protein>
<dbReference type="CDD" id="cd04301">
    <property type="entry name" value="NAT_SF"/>
    <property type="match status" value="1"/>
</dbReference>
<proteinExistence type="predicted"/>
<comment type="caution">
    <text evidence="4">The sequence shown here is derived from an EMBL/GenBank/DDBJ whole genome shotgun (WGS) entry which is preliminary data.</text>
</comment>
<dbReference type="InterPro" id="IPR000182">
    <property type="entry name" value="GNAT_dom"/>
</dbReference>
<dbReference type="GO" id="GO:0016747">
    <property type="term" value="F:acyltransferase activity, transferring groups other than amino-acyl groups"/>
    <property type="evidence" value="ECO:0007669"/>
    <property type="project" value="InterPro"/>
</dbReference>